<keyword evidence="5 9" id="KW-0720">Serine protease</keyword>
<comment type="catalytic activity">
    <reaction evidence="7">
        <text>Preferential cleavage: Arg-|-Xaa, Lys-|-Xaa.</text>
        <dbReference type="EC" id="3.4.21.4"/>
    </reaction>
</comment>
<dbReference type="PANTHER" id="PTHR24252:SF7">
    <property type="entry name" value="HYALIN"/>
    <property type="match status" value="1"/>
</dbReference>
<keyword evidence="6" id="KW-1015">Disulfide bond</keyword>
<dbReference type="InterPro" id="IPR033116">
    <property type="entry name" value="TRYPSIN_SER"/>
</dbReference>
<evidence type="ECO:0000256" key="6">
    <source>
        <dbReference type="ARBA" id="ARBA00023157"/>
    </source>
</evidence>
<evidence type="ECO:0000256" key="8">
    <source>
        <dbReference type="ARBA" id="ARBA00038868"/>
    </source>
</evidence>
<gene>
    <name evidence="11" type="ORF">EEDITHA_LOCUS11840</name>
</gene>
<sequence>MKKGNDLRFRPHFGEPCEPNEDILDGVCKLVTECNNALKMIKETRNHPFKRCGFSGVLEIVCCPLGNSDMFEKLKTDSSRELKPTPTSINLHYGEESLAQRIAKKECEKIMKENIPPLSLFIIGGELASLGEFPHMVALGYPLDNIPDEYKFICGGSLISKSFVLTAAHCVDNVDRLTPTMARMGVIDIGTSQWNDKTDMRITEIIKHPDYRRSKKYHDLALLRLERSIEINQNLSPICLYTEEEDPSIPLTVSGWGTTSATRDEKSQILLKANLSVVPISRCKDSYKNWLKLPKEITDEQICAGDSKGLHDACQGDSGGPLQGLPYRDGFYRLVGITSFGRGCGSAEPGVYIRIAKYLDWIEDVVWPNEI</sequence>
<evidence type="ECO:0000256" key="7">
    <source>
        <dbReference type="ARBA" id="ARBA00036320"/>
    </source>
</evidence>
<dbReference type="PROSITE" id="PS50240">
    <property type="entry name" value="TRYPSIN_DOM"/>
    <property type="match status" value="1"/>
</dbReference>
<dbReference type="FunFam" id="2.40.10.10:FF:000047">
    <property type="entry name" value="Trypsin eta"/>
    <property type="match status" value="1"/>
</dbReference>
<dbReference type="InterPro" id="IPR043504">
    <property type="entry name" value="Peptidase_S1_PA_chymotrypsin"/>
</dbReference>
<dbReference type="CDD" id="cd00190">
    <property type="entry name" value="Tryp_SPc"/>
    <property type="match status" value="1"/>
</dbReference>
<keyword evidence="2" id="KW-0964">Secreted</keyword>
<evidence type="ECO:0000313" key="11">
    <source>
        <dbReference type="EMBL" id="CAH2096505.1"/>
    </source>
</evidence>
<evidence type="ECO:0000256" key="2">
    <source>
        <dbReference type="ARBA" id="ARBA00022525"/>
    </source>
</evidence>
<dbReference type="GO" id="GO:0004252">
    <property type="term" value="F:serine-type endopeptidase activity"/>
    <property type="evidence" value="ECO:0007669"/>
    <property type="project" value="UniProtKB-EC"/>
</dbReference>
<dbReference type="PROSITE" id="PS00134">
    <property type="entry name" value="TRYPSIN_HIS"/>
    <property type="match status" value="1"/>
</dbReference>
<keyword evidence="4 9" id="KW-0378">Hydrolase</keyword>
<comment type="caution">
    <text evidence="11">The sequence shown here is derived from an EMBL/GenBank/DDBJ whole genome shotgun (WGS) entry which is preliminary data.</text>
</comment>
<comment type="subcellular location">
    <subcellularLocation>
        <location evidence="1">Secreted</location>
    </subcellularLocation>
</comment>
<evidence type="ECO:0000256" key="5">
    <source>
        <dbReference type="ARBA" id="ARBA00022825"/>
    </source>
</evidence>
<evidence type="ECO:0000256" key="3">
    <source>
        <dbReference type="ARBA" id="ARBA00022670"/>
    </source>
</evidence>
<dbReference type="GO" id="GO:0005576">
    <property type="term" value="C:extracellular region"/>
    <property type="evidence" value="ECO:0007669"/>
    <property type="project" value="UniProtKB-SubCell"/>
</dbReference>
<organism evidence="11 12">
    <name type="scientific">Euphydryas editha</name>
    <name type="common">Edith's checkerspot</name>
    <dbReference type="NCBI Taxonomy" id="104508"/>
    <lineage>
        <taxon>Eukaryota</taxon>
        <taxon>Metazoa</taxon>
        <taxon>Ecdysozoa</taxon>
        <taxon>Arthropoda</taxon>
        <taxon>Hexapoda</taxon>
        <taxon>Insecta</taxon>
        <taxon>Pterygota</taxon>
        <taxon>Neoptera</taxon>
        <taxon>Endopterygota</taxon>
        <taxon>Lepidoptera</taxon>
        <taxon>Glossata</taxon>
        <taxon>Ditrysia</taxon>
        <taxon>Papilionoidea</taxon>
        <taxon>Nymphalidae</taxon>
        <taxon>Nymphalinae</taxon>
        <taxon>Euphydryas</taxon>
    </lineage>
</organism>
<dbReference type="GO" id="GO:0016485">
    <property type="term" value="P:protein processing"/>
    <property type="evidence" value="ECO:0007669"/>
    <property type="project" value="UniProtKB-ARBA"/>
</dbReference>
<dbReference type="PROSITE" id="PS00135">
    <property type="entry name" value="TRYPSIN_SER"/>
    <property type="match status" value="1"/>
</dbReference>
<dbReference type="Gene3D" id="2.40.10.10">
    <property type="entry name" value="Trypsin-like serine proteases"/>
    <property type="match status" value="2"/>
</dbReference>
<dbReference type="EMBL" id="CAKOGL010000016">
    <property type="protein sequence ID" value="CAH2096505.1"/>
    <property type="molecule type" value="Genomic_DNA"/>
</dbReference>
<protein>
    <recommendedName>
        <fullName evidence="8">trypsin</fullName>
        <ecNumber evidence="8">3.4.21.4</ecNumber>
    </recommendedName>
</protein>
<name>A0AAU9UB04_EUPED</name>
<dbReference type="InterPro" id="IPR009003">
    <property type="entry name" value="Peptidase_S1_PA"/>
</dbReference>
<evidence type="ECO:0000313" key="12">
    <source>
        <dbReference type="Proteomes" id="UP001153954"/>
    </source>
</evidence>
<evidence type="ECO:0000259" key="10">
    <source>
        <dbReference type="PROSITE" id="PS50240"/>
    </source>
</evidence>
<evidence type="ECO:0000256" key="9">
    <source>
        <dbReference type="RuleBase" id="RU363034"/>
    </source>
</evidence>
<keyword evidence="12" id="KW-1185">Reference proteome</keyword>
<dbReference type="EC" id="3.4.21.4" evidence="8"/>
<dbReference type="SUPFAM" id="SSF50494">
    <property type="entry name" value="Trypsin-like serine proteases"/>
    <property type="match status" value="1"/>
</dbReference>
<dbReference type="AlphaFoldDB" id="A0AAU9UB04"/>
<dbReference type="InterPro" id="IPR001254">
    <property type="entry name" value="Trypsin_dom"/>
</dbReference>
<dbReference type="PRINTS" id="PR00722">
    <property type="entry name" value="CHYMOTRYPSIN"/>
</dbReference>
<feature type="domain" description="Peptidase S1" evidence="10">
    <location>
        <begin position="122"/>
        <end position="367"/>
    </location>
</feature>
<evidence type="ECO:0000256" key="4">
    <source>
        <dbReference type="ARBA" id="ARBA00022801"/>
    </source>
</evidence>
<accession>A0AAU9UB04</accession>
<reference evidence="11" key="1">
    <citation type="submission" date="2022-03" db="EMBL/GenBank/DDBJ databases">
        <authorList>
            <person name="Tunstrom K."/>
        </authorList>
    </citation>
    <scope>NUCLEOTIDE SEQUENCE</scope>
</reference>
<dbReference type="InterPro" id="IPR001314">
    <property type="entry name" value="Peptidase_S1A"/>
</dbReference>
<dbReference type="SMART" id="SM00020">
    <property type="entry name" value="Tryp_SPc"/>
    <property type="match status" value="1"/>
</dbReference>
<dbReference type="PANTHER" id="PTHR24252">
    <property type="entry name" value="ACROSIN-RELATED"/>
    <property type="match status" value="1"/>
</dbReference>
<dbReference type="Pfam" id="PF00089">
    <property type="entry name" value="Trypsin"/>
    <property type="match status" value="1"/>
</dbReference>
<keyword evidence="3 9" id="KW-0645">Protease</keyword>
<dbReference type="Proteomes" id="UP001153954">
    <property type="component" value="Unassembled WGS sequence"/>
</dbReference>
<evidence type="ECO:0000256" key="1">
    <source>
        <dbReference type="ARBA" id="ARBA00004613"/>
    </source>
</evidence>
<dbReference type="InterPro" id="IPR018114">
    <property type="entry name" value="TRYPSIN_HIS"/>
</dbReference>
<proteinExistence type="predicted"/>